<accession>A0ABN1QX77</accession>
<dbReference type="RefSeq" id="WP_343943836.1">
    <property type="nucleotide sequence ID" value="NZ_BAAAHP010000144.1"/>
</dbReference>
<protein>
    <recommendedName>
        <fullName evidence="3">Amidohydrolase family protein</fullName>
    </recommendedName>
</protein>
<proteinExistence type="predicted"/>
<reference evidence="1 2" key="1">
    <citation type="journal article" date="2019" name="Int. J. Syst. Evol. Microbiol.">
        <title>The Global Catalogue of Microorganisms (GCM) 10K type strain sequencing project: providing services to taxonomists for standard genome sequencing and annotation.</title>
        <authorList>
            <consortium name="The Broad Institute Genomics Platform"/>
            <consortium name="The Broad Institute Genome Sequencing Center for Infectious Disease"/>
            <person name="Wu L."/>
            <person name="Ma J."/>
        </authorList>
    </citation>
    <scope>NUCLEOTIDE SEQUENCE [LARGE SCALE GENOMIC DNA]</scope>
    <source>
        <strain evidence="1 2">JCM 11117</strain>
    </source>
</reference>
<dbReference type="EMBL" id="BAAAHP010000144">
    <property type="protein sequence ID" value="GAA0948659.1"/>
    <property type="molecule type" value="Genomic_DNA"/>
</dbReference>
<evidence type="ECO:0000313" key="1">
    <source>
        <dbReference type="EMBL" id="GAA0948659.1"/>
    </source>
</evidence>
<gene>
    <name evidence="1" type="ORF">GCM10009559_48480</name>
</gene>
<evidence type="ECO:0000313" key="2">
    <source>
        <dbReference type="Proteomes" id="UP001499967"/>
    </source>
</evidence>
<keyword evidence="2" id="KW-1185">Reference proteome</keyword>
<evidence type="ECO:0008006" key="3">
    <source>
        <dbReference type="Google" id="ProtNLM"/>
    </source>
</evidence>
<organism evidence="1 2">
    <name type="scientific">Pseudonocardia zijingensis</name>
    <dbReference type="NCBI Taxonomy" id="153376"/>
    <lineage>
        <taxon>Bacteria</taxon>
        <taxon>Bacillati</taxon>
        <taxon>Actinomycetota</taxon>
        <taxon>Actinomycetes</taxon>
        <taxon>Pseudonocardiales</taxon>
        <taxon>Pseudonocardiaceae</taxon>
        <taxon>Pseudonocardia</taxon>
    </lineage>
</organism>
<sequence length="54" mass="5712">MVALLAEYASKATMLALGEGVLPRGATRRLTPLEGGETADLMAIKGKWSLPEII</sequence>
<dbReference type="Proteomes" id="UP001499967">
    <property type="component" value="Unassembled WGS sequence"/>
</dbReference>
<name>A0ABN1QX77_9PSEU</name>
<comment type="caution">
    <text evidence="1">The sequence shown here is derived from an EMBL/GenBank/DDBJ whole genome shotgun (WGS) entry which is preliminary data.</text>
</comment>